<dbReference type="PANTHER" id="PTHR11274">
    <property type="entry name" value="RAD25/XP-B DNA REPAIR HELICASE"/>
    <property type="match status" value="1"/>
</dbReference>
<keyword evidence="7" id="KW-1185">Reference proteome</keyword>
<keyword evidence="3 6" id="KW-0347">Helicase</keyword>
<keyword evidence="1" id="KW-0547">Nucleotide-binding</keyword>
<dbReference type="PANTHER" id="PTHR11274:SF0">
    <property type="entry name" value="GENERAL TRANSCRIPTION AND DNA REPAIR FACTOR IIH HELICASE SUBUNIT XPB"/>
    <property type="match status" value="1"/>
</dbReference>
<proteinExistence type="predicted"/>
<dbReference type="STRING" id="308853.SAMN05421752_115109"/>
<keyword evidence="2" id="KW-0378">Hydrolase</keyword>
<reference evidence="7" key="1">
    <citation type="submission" date="2017-01" db="EMBL/GenBank/DDBJ databases">
        <authorList>
            <person name="Varghese N."/>
            <person name="Submissions S."/>
        </authorList>
    </citation>
    <scope>NUCLEOTIDE SEQUENCE [LARGE SCALE GENOMIC DNA]</scope>
    <source>
        <strain evidence="7">type strain: HArc-</strain>
    </source>
</reference>
<keyword evidence="4" id="KW-0067">ATP-binding</keyword>
<sequence length="335" mass="38124">MLIADEVHHLGAPQHLGSLPEAIDLRLGLSATPNRWYDDEGTEELFSYFGDGIVFEYSLSEAIENGALCEYYYIPHIIELTPEEAEKYEALSTTIARLASRMNKDLGDADLQGNTTLKHALFKRARLIGTAREKLYKLQDLIQYQNSLNHTLVYCGDGSVEDELTGDTKRHVDATVELLRDDIGLRVNRFTARESQNEREDLLNQFENGDLQALVAIRCLDEGVDVPATQTAYILASSSNPRQFIQRRGRILRQYPGKQYAVIHDFIVAPPNRVRPELLDDTQFKTERNMIQKELERVQLFADSARNHPDADVQGIPTSSKSLKDLKKKYNLRQM</sequence>
<evidence type="ECO:0000256" key="1">
    <source>
        <dbReference type="ARBA" id="ARBA00022741"/>
    </source>
</evidence>
<dbReference type="GO" id="GO:0016787">
    <property type="term" value="F:hydrolase activity"/>
    <property type="evidence" value="ECO:0007669"/>
    <property type="project" value="UniProtKB-KW"/>
</dbReference>
<dbReference type="InterPro" id="IPR001650">
    <property type="entry name" value="Helicase_C-like"/>
</dbReference>
<organism evidence="6 7">
    <name type="scientific">Natronorubrum thiooxidans</name>
    <dbReference type="NCBI Taxonomy" id="308853"/>
    <lineage>
        <taxon>Archaea</taxon>
        <taxon>Methanobacteriati</taxon>
        <taxon>Methanobacteriota</taxon>
        <taxon>Stenosarchaea group</taxon>
        <taxon>Halobacteria</taxon>
        <taxon>Halobacteriales</taxon>
        <taxon>Natrialbaceae</taxon>
        <taxon>Natronorubrum</taxon>
    </lineage>
</organism>
<dbReference type="SMART" id="SM00490">
    <property type="entry name" value="HELICc"/>
    <property type="match status" value="1"/>
</dbReference>
<dbReference type="AlphaFoldDB" id="A0A1N7GUH8"/>
<evidence type="ECO:0000313" key="6">
    <source>
        <dbReference type="EMBL" id="SIS16219.1"/>
    </source>
</evidence>
<name>A0A1N7GUH8_9EURY</name>
<dbReference type="Proteomes" id="UP000185936">
    <property type="component" value="Unassembled WGS sequence"/>
</dbReference>
<gene>
    <name evidence="6" type="ORF">SAMN05421752_115109</name>
</gene>
<dbReference type="SUPFAM" id="SSF52540">
    <property type="entry name" value="P-loop containing nucleoside triphosphate hydrolases"/>
    <property type="match status" value="1"/>
</dbReference>
<evidence type="ECO:0000256" key="2">
    <source>
        <dbReference type="ARBA" id="ARBA00022801"/>
    </source>
</evidence>
<dbReference type="Gene3D" id="3.40.50.300">
    <property type="entry name" value="P-loop containing nucleotide triphosphate hydrolases"/>
    <property type="match status" value="1"/>
</dbReference>
<dbReference type="Pfam" id="PF00271">
    <property type="entry name" value="Helicase_C"/>
    <property type="match status" value="1"/>
</dbReference>
<feature type="domain" description="Helicase C-terminal" evidence="5">
    <location>
        <begin position="147"/>
        <end position="324"/>
    </location>
</feature>
<dbReference type="GO" id="GO:0004386">
    <property type="term" value="F:helicase activity"/>
    <property type="evidence" value="ECO:0007669"/>
    <property type="project" value="UniProtKB-KW"/>
</dbReference>
<dbReference type="InterPro" id="IPR050615">
    <property type="entry name" value="ATP-dep_DNA_Helicase"/>
</dbReference>
<evidence type="ECO:0000313" key="7">
    <source>
        <dbReference type="Proteomes" id="UP000185936"/>
    </source>
</evidence>
<dbReference type="GO" id="GO:0005524">
    <property type="term" value="F:ATP binding"/>
    <property type="evidence" value="ECO:0007669"/>
    <property type="project" value="UniProtKB-KW"/>
</dbReference>
<evidence type="ECO:0000259" key="5">
    <source>
        <dbReference type="PROSITE" id="PS51194"/>
    </source>
</evidence>
<evidence type="ECO:0000256" key="3">
    <source>
        <dbReference type="ARBA" id="ARBA00022806"/>
    </source>
</evidence>
<protein>
    <submittedName>
        <fullName evidence="6">Helicase conserved C-terminal domain-containing protein</fullName>
    </submittedName>
</protein>
<dbReference type="PROSITE" id="PS51194">
    <property type="entry name" value="HELICASE_CTER"/>
    <property type="match status" value="1"/>
</dbReference>
<dbReference type="InterPro" id="IPR027417">
    <property type="entry name" value="P-loop_NTPase"/>
</dbReference>
<evidence type="ECO:0000256" key="4">
    <source>
        <dbReference type="ARBA" id="ARBA00022840"/>
    </source>
</evidence>
<accession>A0A1N7GUH8</accession>
<dbReference type="EMBL" id="FTNR01000015">
    <property type="protein sequence ID" value="SIS16219.1"/>
    <property type="molecule type" value="Genomic_DNA"/>
</dbReference>